<dbReference type="AlphaFoldDB" id="A0A2S9WS70"/>
<sequence>MKQALVLILFLFGMTQISPKINTEKSTVTFTFKSRDLNGTIGDIQSQSSIDLSQLQNSKIKGSVSVQSLDTGNFLRDGHLMWKKYFNEDDYPRINFESTSISNQPDGSFAVEGNLSIKGIEKPVKFQATRTGNNIKVYGSIYTSDWDINIEDDRSENEVAVILNLQLD</sequence>
<dbReference type="SUPFAM" id="SSF101874">
    <property type="entry name" value="YceI-like"/>
    <property type="match status" value="1"/>
</dbReference>
<dbReference type="InterPro" id="IPR007372">
    <property type="entry name" value="Lipid/polyisoprenoid-bd_YceI"/>
</dbReference>
<dbReference type="OrthoDB" id="9811006at2"/>
<protein>
    <recommendedName>
        <fullName evidence="1">Lipid/polyisoprenoid-binding YceI-like domain-containing protein</fullName>
    </recommendedName>
</protein>
<dbReference type="PANTHER" id="PTHR34406">
    <property type="entry name" value="PROTEIN YCEI"/>
    <property type="match status" value="1"/>
</dbReference>
<organism evidence="2 3">
    <name type="scientific">Nonlabens agnitus</name>
    <dbReference type="NCBI Taxonomy" id="870484"/>
    <lineage>
        <taxon>Bacteria</taxon>
        <taxon>Pseudomonadati</taxon>
        <taxon>Bacteroidota</taxon>
        <taxon>Flavobacteriia</taxon>
        <taxon>Flavobacteriales</taxon>
        <taxon>Flavobacteriaceae</taxon>
        <taxon>Nonlabens</taxon>
    </lineage>
</organism>
<proteinExistence type="predicted"/>
<dbReference type="Gene3D" id="2.40.128.110">
    <property type="entry name" value="Lipid/polyisoprenoid-binding, YceI-like"/>
    <property type="match status" value="1"/>
</dbReference>
<dbReference type="Proteomes" id="UP000239532">
    <property type="component" value="Unassembled WGS sequence"/>
</dbReference>
<dbReference type="SMART" id="SM00867">
    <property type="entry name" value="YceI"/>
    <property type="match status" value="1"/>
</dbReference>
<dbReference type="PANTHER" id="PTHR34406:SF1">
    <property type="entry name" value="PROTEIN YCEI"/>
    <property type="match status" value="1"/>
</dbReference>
<dbReference type="RefSeq" id="WP_105982170.1">
    <property type="nucleotide sequence ID" value="NZ_MQUC01000003.1"/>
</dbReference>
<feature type="domain" description="Lipid/polyisoprenoid-binding YceI-like" evidence="1">
    <location>
        <begin position="18"/>
        <end position="168"/>
    </location>
</feature>
<evidence type="ECO:0000313" key="2">
    <source>
        <dbReference type="EMBL" id="PRP66330.1"/>
    </source>
</evidence>
<evidence type="ECO:0000259" key="1">
    <source>
        <dbReference type="SMART" id="SM00867"/>
    </source>
</evidence>
<comment type="caution">
    <text evidence="2">The sequence shown here is derived from an EMBL/GenBank/DDBJ whole genome shotgun (WGS) entry which is preliminary data.</text>
</comment>
<dbReference type="EMBL" id="MQUC01000003">
    <property type="protein sequence ID" value="PRP66330.1"/>
    <property type="molecule type" value="Genomic_DNA"/>
</dbReference>
<keyword evidence="3" id="KW-1185">Reference proteome</keyword>
<accession>A0A2S9WS70</accession>
<reference evidence="2 3" key="1">
    <citation type="submission" date="2016-11" db="EMBL/GenBank/DDBJ databases">
        <title>Trade-off between light-utilization and light-protection in marine flavobacteria.</title>
        <authorList>
            <person name="Kumagai Y."/>
        </authorList>
    </citation>
    <scope>NUCLEOTIDE SEQUENCE [LARGE SCALE GENOMIC DNA]</scope>
    <source>
        <strain evidence="2 3">JCM 17109</strain>
    </source>
</reference>
<dbReference type="InterPro" id="IPR036761">
    <property type="entry name" value="TTHA0802/YceI-like_sf"/>
</dbReference>
<gene>
    <name evidence="2" type="ORF">BST86_04115</name>
</gene>
<dbReference type="Pfam" id="PF04264">
    <property type="entry name" value="YceI"/>
    <property type="match status" value="1"/>
</dbReference>
<name>A0A2S9WS70_9FLAO</name>
<evidence type="ECO:0000313" key="3">
    <source>
        <dbReference type="Proteomes" id="UP000239532"/>
    </source>
</evidence>